<gene>
    <name evidence="2" type="ORF">IMSAGC017_00642</name>
    <name evidence="3" type="ORF">SAMN04489758_1412</name>
</gene>
<dbReference type="Proteomes" id="UP000490821">
    <property type="component" value="Unassembled WGS sequence"/>
</dbReference>
<feature type="domain" description="AAA" evidence="1">
    <location>
        <begin position="5"/>
        <end position="123"/>
    </location>
</feature>
<dbReference type="AlphaFoldDB" id="A0A1I0H2A8"/>
<dbReference type="PANTHER" id="PTHR13696">
    <property type="entry name" value="P-LOOP CONTAINING NUCLEOSIDE TRIPHOSPHATE HYDROLASE"/>
    <property type="match status" value="1"/>
</dbReference>
<dbReference type="Pfam" id="PF13614">
    <property type="entry name" value="AAA_31"/>
    <property type="match status" value="1"/>
</dbReference>
<dbReference type="InterPro" id="IPR025669">
    <property type="entry name" value="AAA_dom"/>
</dbReference>
<reference evidence="2 5" key="3">
    <citation type="journal article" date="2020" name="Microbiome">
        <title>Single-cell genomics of uncultured bacteria reveals dietary fiber responders in the mouse gut microbiota.</title>
        <authorList>
            <person name="Chijiiwa R."/>
            <person name="Hosokawa M."/>
            <person name="Kogawa M."/>
            <person name="Nishikawa Y."/>
            <person name="Ide K."/>
            <person name="Sakanashi C."/>
            <person name="Takahashi K."/>
            <person name="Takeyama H."/>
        </authorList>
    </citation>
    <scope>NUCLEOTIDE SEQUENCE [LARGE SCALE GENOMIC DNA]</scope>
    <source>
        <strain evidence="2">IMSAGC_017</strain>
    </source>
</reference>
<evidence type="ECO:0000313" key="4">
    <source>
        <dbReference type="Proteomes" id="UP000198558"/>
    </source>
</evidence>
<sequence>MTHRKIIAIANQRGGVGKTTTSINLASALNLKRKKVLLVDFDPQGDSGKALGYNTNELNKTIANMMLEVIVNDQCNYDDILHHKEGFDFIPTNNRLATIELTLANLEDKETVLKDVITPLKNQSVIIPTQSEYLSTAGTKDLVSSILKTKKDINPQLEV</sequence>
<proteinExistence type="predicted"/>
<dbReference type="SUPFAM" id="SSF52540">
    <property type="entry name" value="P-loop containing nucleoside triphosphate hydrolases"/>
    <property type="match status" value="1"/>
</dbReference>
<dbReference type="InterPro" id="IPR027417">
    <property type="entry name" value="P-loop_NTPase"/>
</dbReference>
<reference evidence="4" key="2">
    <citation type="submission" date="2016-10" db="EMBL/GenBank/DDBJ databases">
        <authorList>
            <person name="Varghese N."/>
            <person name="Submissions S."/>
        </authorList>
    </citation>
    <scope>NUCLEOTIDE SEQUENCE [LARGE SCALE GENOMIC DNA]</scope>
    <source>
        <strain evidence="4">DSM 1551</strain>
    </source>
</reference>
<evidence type="ECO:0000313" key="2">
    <source>
        <dbReference type="EMBL" id="GFI40607.1"/>
    </source>
</evidence>
<evidence type="ECO:0000313" key="3">
    <source>
        <dbReference type="EMBL" id="SET77678.1"/>
    </source>
</evidence>
<dbReference type="Proteomes" id="UP000198558">
    <property type="component" value="Unassembled WGS sequence"/>
</dbReference>
<dbReference type="EMBL" id="FOIN01000041">
    <property type="protein sequence ID" value="SET77678.1"/>
    <property type="molecule type" value="Genomic_DNA"/>
</dbReference>
<reference evidence="3" key="1">
    <citation type="submission" date="2016-10" db="EMBL/GenBank/DDBJ databases">
        <authorList>
            <person name="de Groot N.N."/>
        </authorList>
    </citation>
    <scope>NUCLEOTIDE SEQUENCE [LARGE SCALE GENOMIC DNA]</scope>
    <source>
        <strain evidence="3">DSM 1551</strain>
    </source>
</reference>
<dbReference type="CDD" id="cd02042">
    <property type="entry name" value="ParAB_family"/>
    <property type="match status" value="1"/>
</dbReference>
<name>A0A1I0H2A8_9FIRM</name>
<dbReference type="EMBL" id="BLMI01000067">
    <property type="protein sequence ID" value="GFI40607.1"/>
    <property type="molecule type" value="Genomic_DNA"/>
</dbReference>
<keyword evidence="4" id="KW-1185">Reference proteome</keyword>
<organism evidence="3 4">
    <name type="scientific">Thomasclavelia cocleata</name>
    <dbReference type="NCBI Taxonomy" id="69824"/>
    <lineage>
        <taxon>Bacteria</taxon>
        <taxon>Bacillati</taxon>
        <taxon>Bacillota</taxon>
        <taxon>Erysipelotrichia</taxon>
        <taxon>Erysipelotrichales</taxon>
        <taxon>Coprobacillaceae</taxon>
        <taxon>Thomasclavelia</taxon>
    </lineage>
</organism>
<protein>
    <submittedName>
        <fullName evidence="3">CobQ/CobB/MinD/ParA nucleotide binding domain-containing protein</fullName>
    </submittedName>
</protein>
<dbReference type="OrthoDB" id="9815116at2"/>
<evidence type="ECO:0000313" key="5">
    <source>
        <dbReference type="Proteomes" id="UP000490821"/>
    </source>
</evidence>
<dbReference type="InterPro" id="IPR050678">
    <property type="entry name" value="DNA_Partitioning_ATPase"/>
</dbReference>
<evidence type="ECO:0000259" key="1">
    <source>
        <dbReference type="Pfam" id="PF13614"/>
    </source>
</evidence>
<dbReference type="Gene3D" id="3.40.50.300">
    <property type="entry name" value="P-loop containing nucleotide triphosphate hydrolases"/>
    <property type="match status" value="1"/>
</dbReference>
<dbReference type="RefSeq" id="WP_092356105.1">
    <property type="nucleotide sequence ID" value="NZ_BLMI01000067.1"/>
</dbReference>
<accession>A0A1I0H2A8</accession>
<dbReference type="PANTHER" id="PTHR13696:SF99">
    <property type="entry name" value="COBYRINIC ACID AC-DIAMIDE SYNTHASE"/>
    <property type="match status" value="1"/>
</dbReference>